<evidence type="ECO:0008006" key="3">
    <source>
        <dbReference type="Google" id="ProtNLM"/>
    </source>
</evidence>
<evidence type="ECO:0000313" key="2">
    <source>
        <dbReference type="Proteomes" id="UP000220480"/>
    </source>
</evidence>
<gene>
    <name evidence="1" type="ORF">CGS59_07690</name>
</gene>
<dbReference type="InterPro" id="IPR019546">
    <property type="entry name" value="TAT_signal_bac_arc"/>
</dbReference>
<dbReference type="Proteomes" id="UP000220480">
    <property type="component" value="Unassembled WGS sequence"/>
</dbReference>
<reference evidence="1 2" key="1">
    <citation type="journal article" date="2017" name="Front. Microbiol.">
        <title>New Insights into the Diversity of the Genus Faecalibacterium.</title>
        <authorList>
            <person name="Benevides L."/>
            <person name="Burman S."/>
            <person name="Martin R."/>
            <person name="Robert V."/>
            <person name="Thomas M."/>
            <person name="Miquel S."/>
            <person name="Chain F."/>
            <person name="Sokol H."/>
            <person name="Bermudez-Humaran L.G."/>
            <person name="Morrison M."/>
            <person name="Langella P."/>
            <person name="Azevedo V.A."/>
            <person name="Chatel J.M."/>
            <person name="Soares S."/>
        </authorList>
    </citation>
    <scope>NUCLEOTIDE SEQUENCE [LARGE SCALE GENOMIC DNA]</scope>
    <source>
        <strain evidence="1 2">CNCM I 4644</strain>
    </source>
</reference>
<dbReference type="InterPro" id="IPR006311">
    <property type="entry name" value="TAT_signal"/>
</dbReference>
<name>A0A2A7AXR1_9FIRM</name>
<dbReference type="PROSITE" id="PS51257">
    <property type="entry name" value="PROKAR_LIPOPROTEIN"/>
    <property type="match status" value="1"/>
</dbReference>
<protein>
    <recommendedName>
        <fullName evidence="3">Twin-arginine translocation signal domain-containing protein</fullName>
    </recommendedName>
</protein>
<dbReference type="EMBL" id="NMTZ01000019">
    <property type="protein sequence ID" value="PDX83945.1"/>
    <property type="molecule type" value="Genomic_DNA"/>
</dbReference>
<dbReference type="RefSeq" id="WP_097779500.1">
    <property type="nucleotide sequence ID" value="NZ_NMTZ01000019.1"/>
</dbReference>
<dbReference type="PROSITE" id="PS51318">
    <property type="entry name" value="TAT"/>
    <property type="match status" value="1"/>
</dbReference>
<proteinExistence type="predicted"/>
<comment type="caution">
    <text evidence="1">The sequence shown here is derived from an EMBL/GenBank/DDBJ whole genome shotgun (WGS) entry which is preliminary data.</text>
</comment>
<dbReference type="AlphaFoldDB" id="A0A2A7AXR1"/>
<sequence>MSTISRRSFLKLAGATAVATAGASMLTGCSLVKYVTIIPVLNGEVVQGETPSVPLPGFIKNYDWAFDMVIPIVKKKYANIPGFNEVQFELDKTFRDANNIPACRVFTDSETGKDMMYLAVKCNVIEGTIAIRSTDGRYTKFITDVSLPDTLTELPKEYVQKLLDEEAAKQPNYTITLADRADNCKVVKEPDGKSFNVDIYVDIKAK</sequence>
<evidence type="ECO:0000313" key="1">
    <source>
        <dbReference type="EMBL" id="PDX83945.1"/>
    </source>
</evidence>
<accession>A0A2A7AXR1</accession>
<dbReference type="NCBIfam" id="TIGR01409">
    <property type="entry name" value="TAT_signal_seq"/>
    <property type="match status" value="1"/>
</dbReference>
<organism evidence="1 2">
    <name type="scientific">Faecalibacterium prausnitzii</name>
    <dbReference type="NCBI Taxonomy" id="853"/>
    <lineage>
        <taxon>Bacteria</taxon>
        <taxon>Bacillati</taxon>
        <taxon>Bacillota</taxon>
        <taxon>Clostridia</taxon>
        <taxon>Eubacteriales</taxon>
        <taxon>Oscillospiraceae</taxon>
        <taxon>Faecalibacterium</taxon>
    </lineage>
</organism>